<dbReference type="AlphaFoldDB" id="A0A429ZSS5"/>
<organism evidence="1 2">
    <name type="scientific">Vagococcus vulneris</name>
    <dbReference type="NCBI Taxonomy" id="1977869"/>
    <lineage>
        <taxon>Bacteria</taxon>
        <taxon>Bacillati</taxon>
        <taxon>Bacillota</taxon>
        <taxon>Bacilli</taxon>
        <taxon>Lactobacillales</taxon>
        <taxon>Enterococcaceae</taxon>
        <taxon>Vagococcus</taxon>
    </lineage>
</organism>
<name>A0A429ZSS5_9ENTE</name>
<dbReference type="EMBL" id="NGJS01000023">
    <property type="protein sequence ID" value="RST96737.1"/>
    <property type="molecule type" value="Genomic_DNA"/>
</dbReference>
<dbReference type="PROSITE" id="PS51257">
    <property type="entry name" value="PROKAR_LIPOPROTEIN"/>
    <property type="match status" value="1"/>
</dbReference>
<protein>
    <recommendedName>
        <fullName evidence="3">DUF4352 domain-containing protein</fullName>
    </recommendedName>
</protein>
<evidence type="ECO:0000313" key="1">
    <source>
        <dbReference type="EMBL" id="RST96737.1"/>
    </source>
</evidence>
<sequence>MKKIILGTTLCASVLLVALSGCGKEEIKGTIESEKVTETSTSLSNGVEEVSGDVSLKDDGYFKEIVTGNKDPKVKSEAEYKTDWSDDSWEHVDFKIDKVKVVQVDKFKDDEEKEYKGLVSMHYTLENKGDEEVKVHPNEATIVLKDGKEIKGEHFNDTWEDIFNKDHKKDGHVYFKFTDLDQIDNIKEIKLSFDGHKKDSSEDKVDHTFDVKLPLELAK</sequence>
<reference evidence="1 2" key="1">
    <citation type="submission" date="2017-05" db="EMBL/GenBank/DDBJ databases">
        <title>Vagococcus spp. assemblies.</title>
        <authorList>
            <person name="Gulvik C.A."/>
        </authorList>
    </citation>
    <scope>NUCLEOTIDE SEQUENCE [LARGE SCALE GENOMIC DNA]</scope>
    <source>
        <strain evidence="1 2">SS1995</strain>
    </source>
</reference>
<evidence type="ECO:0008006" key="3">
    <source>
        <dbReference type="Google" id="ProtNLM"/>
    </source>
</evidence>
<dbReference type="Proteomes" id="UP000287857">
    <property type="component" value="Unassembled WGS sequence"/>
</dbReference>
<keyword evidence="2" id="KW-1185">Reference proteome</keyword>
<accession>A0A429ZSS5</accession>
<gene>
    <name evidence="1" type="ORF">CBF37_10775</name>
</gene>
<proteinExistence type="predicted"/>
<comment type="caution">
    <text evidence="1">The sequence shown here is derived from an EMBL/GenBank/DDBJ whole genome shotgun (WGS) entry which is preliminary data.</text>
</comment>
<evidence type="ECO:0000313" key="2">
    <source>
        <dbReference type="Proteomes" id="UP000287857"/>
    </source>
</evidence>
<dbReference type="RefSeq" id="WP_125984753.1">
    <property type="nucleotide sequence ID" value="NZ_NGJS01000023.1"/>
</dbReference>
<dbReference type="OrthoDB" id="2199707at2"/>